<dbReference type="EMBL" id="FMZM01000001">
    <property type="protein sequence ID" value="SDC16361.1"/>
    <property type="molecule type" value="Genomic_DNA"/>
</dbReference>
<reference evidence="1 2" key="1">
    <citation type="submission" date="2016-10" db="EMBL/GenBank/DDBJ databases">
        <authorList>
            <person name="de Groot N.N."/>
        </authorList>
    </citation>
    <scope>NUCLEOTIDE SEQUENCE [LARGE SCALE GENOMIC DNA]</scope>
    <source>
        <strain evidence="1 2">CGMCC 4.6858</strain>
    </source>
</reference>
<organism evidence="1 2">
    <name type="scientific">Nocardioides lianchengensis</name>
    <dbReference type="NCBI Taxonomy" id="1045774"/>
    <lineage>
        <taxon>Bacteria</taxon>
        <taxon>Bacillati</taxon>
        <taxon>Actinomycetota</taxon>
        <taxon>Actinomycetes</taxon>
        <taxon>Propionibacteriales</taxon>
        <taxon>Nocardioidaceae</taxon>
        <taxon>Nocardioides</taxon>
    </lineage>
</organism>
<dbReference type="RefSeq" id="WP_090850283.1">
    <property type="nucleotide sequence ID" value="NZ_FMZM01000001.1"/>
</dbReference>
<gene>
    <name evidence="1" type="ORF">SAMN05421872_101439</name>
</gene>
<accession>A0A1G6JCA7</accession>
<name>A0A1G6JCA7_9ACTN</name>
<evidence type="ECO:0000313" key="1">
    <source>
        <dbReference type="EMBL" id="SDC16361.1"/>
    </source>
</evidence>
<dbReference type="STRING" id="1045774.SAMN05421872_101439"/>
<keyword evidence="2" id="KW-1185">Reference proteome</keyword>
<sequence length="137" mass="14683">MVGRGRAIAVLLFSVVLLAGTAVAGMSLFQQERAEGESLARITWSEYDVVRRGVVVHATLSACQTISDVDLVETADRVEVTLVLTGEDTCAGEPVEVEKGVRLGRRLRDRTVYDGGCLADGGTDERCRAARRTTAEG</sequence>
<protein>
    <submittedName>
        <fullName evidence="1">Uncharacterized protein</fullName>
    </submittedName>
</protein>
<proteinExistence type="predicted"/>
<dbReference type="AlphaFoldDB" id="A0A1G6JCA7"/>
<dbReference type="Proteomes" id="UP000199034">
    <property type="component" value="Unassembled WGS sequence"/>
</dbReference>
<evidence type="ECO:0000313" key="2">
    <source>
        <dbReference type="Proteomes" id="UP000199034"/>
    </source>
</evidence>